<keyword evidence="3" id="KW-0677">Repeat</keyword>
<feature type="compositionally biased region" description="Polar residues" evidence="7">
    <location>
        <begin position="133"/>
        <end position="150"/>
    </location>
</feature>
<feature type="region of interest" description="Disordered" evidence="7">
    <location>
        <begin position="68"/>
        <end position="203"/>
    </location>
</feature>
<dbReference type="AlphaFoldDB" id="A0A8H6RBE6"/>
<dbReference type="GO" id="GO:0004842">
    <property type="term" value="F:ubiquitin-protein transferase activity"/>
    <property type="evidence" value="ECO:0007669"/>
    <property type="project" value="InterPro"/>
</dbReference>
<protein>
    <submittedName>
        <fullName evidence="9">Putative E3 ubiquitin-protein ligase ARI8</fullName>
    </submittedName>
</protein>
<dbReference type="PROSITE" id="PS51873">
    <property type="entry name" value="TRIAD"/>
    <property type="match status" value="1"/>
</dbReference>
<dbReference type="InterPro" id="IPR017907">
    <property type="entry name" value="Znf_RING_CS"/>
</dbReference>
<dbReference type="Proteomes" id="UP000660729">
    <property type="component" value="Unassembled WGS sequence"/>
</dbReference>
<feature type="compositionally biased region" description="Polar residues" evidence="7">
    <location>
        <begin position="174"/>
        <end position="185"/>
    </location>
</feature>
<dbReference type="CDD" id="cd20335">
    <property type="entry name" value="BRcat_RBR"/>
    <property type="match status" value="1"/>
</dbReference>
<evidence type="ECO:0000256" key="5">
    <source>
        <dbReference type="ARBA" id="ARBA00022786"/>
    </source>
</evidence>
<evidence type="ECO:0000256" key="1">
    <source>
        <dbReference type="ARBA" id="ARBA00022679"/>
    </source>
</evidence>
<evidence type="ECO:0000313" key="9">
    <source>
        <dbReference type="EMBL" id="KAF7187342.1"/>
    </source>
</evidence>
<dbReference type="GO" id="GO:0016567">
    <property type="term" value="P:protein ubiquitination"/>
    <property type="evidence" value="ECO:0007669"/>
    <property type="project" value="InterPro"/>
</dbReference>
<dbReference type="PROSITE" id="PS00518">
    <property type="entry name" value="ZF_RING_1"/>
    <property type="match status" value="1"/>
</dbReference>
<dbReference type="CDD" id="cd22584">
    <property type="entry name" value="Rcat_RBR_unk"/>
    <property type="match status" value="1"/>
</dbReference>
<dbReference type="GO" id="GO:0008270">
    <property type="term" value="F:zinc ion binding"/>
    <property type="evidence" value="ECO:0007669"/>
    <property type="project" value="UniProtKB-KW"/>
</dbReference>
<proteinExistence type="predicted"/>
<comment type="caution">
    <text evidence="9">The sequence shown here is derived from an EMBL/GenBank/DDBJ whole genome shotgun (WGS) entry which is preliminary data.</text>
</comment>
<accession>A0A8H6RBE6</accession>
<name>A0A8H6RBE6_9PEZI</name>
<evidence type="ECO:0000256" key="2">
    <source>
        <dbReference type="ARBA" id="ARBA00022723"/>
    </source>
</evidence>
<evidence type="ECO:0000256" key="7">
    <source>
        <dbReference type="SAM" id="MobiDB-lite"/>
    </source>
</evidence>
<keyword evidence="10" id="KW-1185">Reference proteome</keyword>
<dbReference type="Gene3D" id="1.20.120.1750">
    <property type="match status" value="1"/>
</dbReference>
<evidence type="ECO:0000259" key="8">
    <source>
        <dbReference type="PROSITE" id="PS51873"/>
    </source>
</evidence>
<keyword evidence="2" id="KW-0479">Metal-binding</keyword>
<feature type="compositionally biased region" description="Basic and acidic residues" evidence="7">
    <location>
        <begin position="68"/>
        <end position="77"/>
    </location>
</feature>
<dbReference type="SUPFAM" id="SSF57850">
    <property type="entry name" value="RING/U-box"/>
    <property type="match status" value="1"/>
</dbReference>
<dbReference type="EMBL" id="JABCIY010000229">
    <property type="protein sequence ID" value="KAF7187342.1"/>
    <property type="molecule type" value="Genomic_DNA"/>
</dbReference>
<evidence type="ECO:0000313" key="10">
    <source>
        <dbReference type="Proteomes" id="UP000660729"/>
    </source>
</evidence>
<evidence type="ECO:0000256" key="3">
    <source>
        <dbReference type="ARBA" id="ARBA00022737"/>
    </source>
</evidence>
<reference evidence="9" key="1">
    <citation type="submission" date="2020-04" db="EMBL/GenBank/DDBJ databases">
        <title>Draft genome resource of the tomato pathogen Pseudocercospora fuligena.</title>
        <authorList>
            <person name="Zaccaron A."/>
        </authorList>
    </citation>
    <scope>NUCLEOTIDE SEQUENCE</scope>
    <source>
        <strain evidence="9">PF001</strain>
    </source>
</reference>
<evidence type="ECO:0000256" key="4">
    <source>
        <dbReference type="ARBA" id="ARBA00022771"/>
    </source>
</evidence>
<dbReference type="PANTHER" id="PTHR11685">
    <property type="entry name" value="RBR FAMILY RING FINGER AND IBR DOMAIN-CONTAINING"/>
    <property type="match status" value="1"/>
</dbReference>
<keyword evidence="6" id="KW-0862">Zinc</keyword>
<keyword evidence="4" id="KW-0863">Zinc-finger</keyword>
<evidence type="ECO:0000256" key="6">
    <source>
        <dbReference type="ARBA" id="ARBA00022833"/>
    </source>
</evidence>
<organism evidence="9 10">
    <name type="scientific">Pseudocercospora fuligena</name>
    <dbReference type="NCBI Taxonomy" id="685502"/>
    <lineage>
        <taxon>Eukaryota</taxon>
        <taxon>Fungi</taxon>
        <taxon>Dikarya</taxon>
        <taxon>Ascomycota</taxon>
        <taxon>Pezizomycotina</taxon>
        <taxon>Dothideomycetes</taxon>
        <taxon>Dothideomycetidae</taxon>
        <taxon>Mycosphaerellales</taxon>
        <taxon>Mycosphaerellaceae</taxon>
        <taxon>Pseudocercospora</taxon>
    </lineage>
</organism>
<dbReference type="InterPro" id="IPR031127">
    <property type="entry name" value="E3_UB_ligase_RBR"/>
</dbReference>
<gene>
    <name evidence="9" type="ORF">HII31_11231</name>
</gene>
<keyword evidence="1" id="KW-0808">Transferase</keyword>
<feature type="domain" description="RING-type" evidence="8">
    <location>
        <begin position="208"/>
        <end position="406"/>
    </location>
</feature>
<sequence>MDVWARVLDDADPETARLILSLQQEDIEALAPAAAQTTTSVTPDGGVNDGEVARHLYANELRNELAIRDLITDRPESDAATGDGPLEPTDEPSSSAPETHQPIDDSGLMADSSEPDAAPDDGLATQGEEGSRLQPQSTRSSPLRRPTTSGPLLGKRAREDEVDGNAPKRHQSIADGSNTQKTALTSALGKRSHDGDDEPEAKRQKRPRWLTCCACHDKEIRPRMSGGKLKEKFHQAACDHVYCDDCLEQLFRHSMADPQLYPPRCCRILIPISDVNHLLSSQLSQEFTNKTEELQDRTPQYCHRPECSAYLPDWCRDDGKGICPSCLEDTCLKCKGASHEDPICPEDEETKMVLEEAKKAGWKQCKECDRMIELTFGCWHMTCLCSHEFCFICKKTWKTCKCERWDEARLYERAEEIVAREGGDVNTIFQEAQAASQAAREAALEEPAGFTAMDIAQQVTANPFRITGSTSIAAPAATWIFAISVWQASTRGFVEALSLTAML</sequence>
<dbReference type="OrthoDB" id="9977870at2759"/>
<dbReference type="InterPro" id="IPR044066">
    <property type="entry name" value="TRIAD_supradom"/>
</dbReference>
<keyword evidence="5" id="KW-0833">Ubl conjugation pathway</keyword>